<evidence type="ECO:0000313" key="3">
    <source>
        <dbReference type="Proteomes" id="UP001597510"/>
    </source>
</evidence>
<comment type="caution">
    <text evidence="2">The sequence shown here is derived from an EMBL/GenBank/DDBJ whole genome shotgun (WGS) entry which is preliminary data.</text>
</comment>
<feature type="signal peptide" evidence="1">
    <location>
        <begin position="1"/>
        <end position="21"/>
    </location>
</feature>
<dbReference type="EMBL" id="JBHULC010000008">
    <property type="protein sequence ID" value="MFD2520917.1"/>
    <property type="molecule type" value="Genomic_DNA"/>
</dbReference>
<keyword evidence="3" id="KW-1185">Reference proteome</keyword>
<name>A0ABW5J7A6_9BACT</name>
<proteinExistence type="predicted"/>
<sequence>MKKIVLATFFSLSLFASKAQSAIDIEHGKTVTSNGIEYSYAITNERDEETYSRYEVTIKAQNKSGCQLIYLKNDNITNIFDGDPSVIARFECLNATGKRLTSKGANLKARPFTVPYNQPEKNAEGKTVFRTVRVQGGFLLKNGSSVSNDLIVIVPKGEKPRFKINIQNFSELTTE</sequence>
<organism evidence="2 3">
    <name type="scientific">Emticicia soli</name>
    <dbReference type="NCBI Taxonomy" id="2027878"/>
    <lineage>
        <taxon>Bacteria</taxon>
        <taxon>Pseudomonadati</taxon>
        <taxon>Bacteroidota</taxon>
        <taxon>Cytophagia</taxon>
        <taxon>Cytophagales</taxon>
        <taxon>Leadbetterellaceae</taxon>
        <taxon>Emticicia</taxon>
    </lineage>
</organism>
<dbReference type="Proteomes" id="UP001597510">
    <property type="component" value="Unassembled WGS sequence"/>
</dbReference>
<evidence type="ECO:0000313" key="2">
    <source>
        <dbReference type="EMBL" id="MFD2520917.1"/>
    </source>
</evidence>
<evidence type="ECO:0000256" key="1">
    <source>
        <dbReference type="SAM" id="SignalP"/>
    </source>
</evidence>
<accession>A0ABW5J7A6</accession>
<gene>
    <name evidence="2" type="ORF">ACFSR2_08490</name>
</gene>
<feature type="chain" id="PRO_5045143927" evidence="1">
    <location>
        <begin position="22"/>
        <end position="175"/>
    </location>
</feature>
<reference evidence="3" key="1">
    <citation type="journal article" date="2019" name="Int. J. Syst. Evol. Microbiol.">
        <title>The Global Catalogue of Microorganisms (GCM) 10K type strain sequencing project: providing services to taxonomists for standard genome sequencing and annotation.</title>
        <authorList>
            <consortium name="The Broad Institute Genomics Platform"/>
            <consortium name="The Broad Institute Genome Sequencing Center for Infectious Disease"/>
            <person name="Wu L."/>
            <person name="Ma J."/>
        </authorList>
    </citation>
    <scope>NUCLEOTIDE SEQUENCE [LARGE SCALE GENOMIC DNA]</scope>
    <source>
        <strain evidence="3">KCTC 52344</strain>
    </source>
</reference>
<dbReference type="RefSeq" id="WP_340235081.1">
    <property type="nucleotide sequence ID" value="NZ_JBBEWC010000003.1"/>
</dbReference>
<keyword evidence="1" id="KW-0732">Signal</keyword>
<protein>
    <submittedName>
        <fullName evidence="2">ABC transporter permease</fullName>
    </submittedName>
</protein>